<comment type="caution">
    <text evidence="2">The sequence shown here is derived from an EMBL/GenBank/DDBJ whole genome shotgun (WGS) entry which is preliminary data.</text>
</comment>
<dbReference type="Pfam" id="PF13302">
    <property type="entry name" value="Acetyltransf_3"/>
    <property type="match status" value="1"/>
</dbReference>
<organism evidence="2 3">
    <name type="scientific">Hymenobacter cavernae</name>
    <dbReference type="NCBI Taxonomy" id="2044852"/>
    <lineage>
        <taxon>Bacteria</taxon>
        <taxon>Pseudomonadati</taxon>
        <taxon>Bacteroidota</taxon>
        <taxon>Cytophagia</taxon>
        <taxon>Cytophagales</taxon>
        <taxon>Hymenobacteraceae</taxon>
        <taxon>Hymenobacter</taxon>
    </lineage>
</organism>
<gene>
    <name evidence="2" type="ORF">GCM10011383_05130</name>
</gene>
<keyword evidence="3" id="KW-1185">Reference proteome</keyword>
<dbReference type="SUPFAM" id="SSF55729">
    <property type="entry name" value="Acyl-CoA N-acyltransferases (Nat)"/>
    <property type="match status" value="1"/>
</dbReference>
<dbReference type="PANTHER" id="PTHR43415:SF3">
    <property type="entry name" value="GNAT-FAMILY ACETYLTRANSFERASE"/>
    <property type="match status" value="1"/>
</dbReference>
<evidence type="ECO:0000313" key="3">
    <source>
        <dbReference type="Proteomes" id="UP000632273"/>
    </source>
</evidence>
<feature type="domain" description="N-acetyltransferase" evidence="1">
    <location>
        <begin position="7"/>
        <end position="172"/>
    </location>
</feature>
<dbReference type="InterPro" id="IPR000182">
    <property type="entry name" value="GNAT_dom"/>
</dbReference>
<name>A0ABQ1TKA5_9BACT</name>
<dbReference type="PANTHER" id="PTHR43415">
    <property type="entry name" value="SPERMIDINE N(1)-ACETYLTRANSFERASE"/>
    <property type="match status" value="1"/>
</dbReference>
<evidence type="ECO:0000313" key="2">
    <source>
        <dbReference type="EMBL" id="GGE97362.1"/>
    </source>
</evidence>
<reference evidence="3" key="1">
    <citation type="journal article" date="2019" name="Int. J. Syst. Evol. Microbiol.">
        <title>The Global Catalogue of Microorganisms (GCM) 10K type strain sequencing project: providing services to taxonomists for standard genome sequencing and annotation.</title>
        <authorList>
            <consortium name="The Broad Institute Genomics Platform"/>
            <consortium name="The Broad Institute Genome Sequencing Center for Infectious Disease"/>
            <person name="Wu L."/>
            <person name="Ma J."/>
        </authorList>
    </citation>
    <scope>NUCLEOTIDE SEQUENCE [LARGE SCALE GENOMIC DNA]</scope>
    <source>
        <strain evidence="3">CGMCC 1.15197</strain>
    </source>
</reference>
<dbReference type="InterPro" id="IPR016181">
    <property type="entry name" value="Acyl_CoA_acyltransferase"/>
</dbReference>
<sequence>MLQSDTVLLRALEDSDLDFLYALENDPAIWAVSDTLAPVSRFTLRQYLANASADFHEVRQLRLIICSTADERAVGALDLFNFEPLHQRAGVGITVLASERRRGYAQAALALLLEYAGRHLRLHQLYCTIAAGNEASLLLFQAAGFQQVGIRREWLRTGSGWQDAIEMQHIIKI</sequence>
<proteinExistence type="predicted"/>
<dbReference type="RefSeq" id="WP_188810623.1">
    <property type="nucleotide sequence ID" value="NZ_BMHT01000001.1"/>
</dbReference>
<dbReference type="PROSITE" id="PS51186">
    <property type="entry name" value="GNAT"/>
    <property type="match status" value="1"/>
</dbReference>
<evidence type="ECO:0000259" key="1">
    <source>
        <dbReference type="PROSITE" id="PS51186"/>
    </source>
</evidence>
<dbReference type="Proteomes" id="UP000632273">
    <property type="component" value="Unassembled WGS sequence"/>
</dbReference>
<protein>
    <submittedName>
        <fullName evidence="2">N-acetyltransferase</fullName>
    </submittedName>
</protein>
<dbReference type="Gene3D" id="3.40.630.30">
    <property type="match status" value="1"/>
</dbReference>
<accession>A0ABQ1TKA5</accession>
<dbReference type="EMBL" id="BMHT01000001">
    <property type="protein sequence ID" value="GGE97362.1"/>
    <property type="molecule type" value="Genomic_DNA"/>
</dbReference>